<protein>
    <recommendedName>
        <fullName evidence="3">MmcQ-like protein</fullName>
    </recommendedName>
</protein>
<reference evidence="2" key="1">
    <citation type="submission" date="2018-07" db="EMBL/GenBank/DDBJ databases">
        <authorList>
            <person name="Kim H."/>
        </authorList>
    </citation>
    <scope>NUCLEOTIDE SEQUENCE [LARGE SCALE GENOMIC DNA]</scope>
    <source>
        <strain evidence="2">F02</strain>
    </source>
</reference>
<evidence type="ECO:0000313" key="2">
    <source>
        <dbReference type="Proteomes" id="UP000252182"/>
    </source>
</evidence>
<dbReference type="InterPro" id="IPR007351">
    <property type="entry name" value="YjbR"/>
</dbReference>
<dbReference type="KEGG" id="hyf:DTO96_101941"/>
<dbReference type="SUPFAM" id="SSF142906">
    <property type="entry name" value="YjbR-like"/>
    <property type="match status" value="1"/>
</dbReference>
<keyword evidence="2" id="KW-1185">Reference proteome</keyword>
<evidence type="ECO:0000313" key="1">
    <source>
        <dbReference type="EMBL" id="AXF86195.1"/>
    </source>
</evidence>
<accession>A0A345DCV7</accession>
<gene>
    <name evidence="1" type="ORF">DTO96_101941</name>
</gene>
<dbReference type="PANTHER" id="PTHR35145">
    <property type="entry name" value="CYTOPLASMIC PROTEIN-RELATED"/>
    <property type="match status" value="1"/>
</dbReference>
<proteinExistence type="predicted"/>
<dbReference type="Pfam" id="PF04237">
    <property type="entry name" value="YjbR"/>
    <property type="match status" value="1"/>
</dbReference>
<evidence type="ECO:0008006" key="3">
    <source>
        <dbReference type="Google" id="ProtNLM"/>
    </source>
</evidence>
<dbReference type="Gene3D" id="3.90.1150.30">
    <property type="match status" value="1"/>
</dbReference>
<dbReference type="EMBL" id="CP031124">
    <property type="protein sequence ID" value="AXF86195.1"/>
    <property type="molecule type" value="Genomic_DNA"/>
</dbReference>
<organism evidence="1 2">
    <name type="scientific">Ephemeroptericola cinctiostellae</name>
    <dbReference type="NCBI Taxonomy" id="2268024"/>
    <lineage>
        <taxon>Bacteria</taxon>
        <taxon>Pseudomonadati</taxon>
        <taxon>Pseudomonadota</taxon>
        <taxon>Betaproteobacteria</taxon>
        <taxon>Burkholderiales</taxon>
        <taxon>Burkholderiaceae</taxon>
        <taxon>Ephemeroptericola</taxon>
    </lineage>
</organism>
<name>A0A345DCV7_9BURK</name>
<dbReference type="Proteomes" id="UP000252182">
    <property type="component" value="Chromosome"/>
</dbReference>
<dbReference type="InterPro" id="IPR038056">
    <property type="entry name" value="YjbR-like_sf"/>
</dbReference>
<sequence>MVQKNDVVDDWRAFCLSMPAAIEDMPFGPEVLVYKVAGKVFALLAWQDEPPRMNLKCEPNLALSLRQEYPSVTGGYHMNKKHWNTVQLDGVIDEETIQDWVRASYDLVYLSLPKKIQQQMLSMTYEV</sequence>
<dbReference type="OrthoDB" id="9804614at2"/>
<dbReference type="InterPro" id="IPR058532">
    <property type="entry name" value="YjbR/MT2646/Rv2570-like"/>
</dbReference>
<dbReference type="PANTHER" id="PTHR35145:SF1">
    <property type="entry name" value="CYTOPLASMIC PROTEIN"/>
    <property type="match status" value="1"/>
</dbReference>
<dbReference type="AlphaFoldDB" id="A0A345DCV7"/>